<proteinExistence type="predicted"/>
<feature type="signal peptide" evidence="1">
    <location>
        <begin position="1"/>
        <end position="22"/>
    </location>
</feature>
<protein>
    <recommendedName>
        <fullName evidence="4">Cuticle protein</fullName>
    </recommendedName>
</protein>
<organism evidence="2 3">
    <name type="scientific">Scylla paramamosain</name>
    <name type="common">Mud crab</name>
    <dbReference type="NCBI Taxonomy" id="85552"/>
    <lineage>
        <taxon>Eukaryota</taxon>
        <taxon>Metazoa</taxon>
        <taxon>Ecdysozoa</taxon>
        <taxon>Arthropoda</taxon>
        <taxon>Crustacea</taxon>
        <taxon>Multicrustacea</taxon>
        <taxon>Malacostraca</taxon>
        <taxon>Eumalacostraca</taxon>
        <taxon>Eucarida</taxon>
        <taxon>Decapoda</taxon>
        <taxon>Pleocyemata</taxon>
        <taxon>Brachyura</taxon>
        <taxon>Eubrachyura</taxon>
        <taxon>Portunoidea</taxon>
        <taxon>Portunidae</taxon>
        <taxon>Portuninae</taxon>
        <taxon>Scylla</taxon>
    </lineage>
</organism>
<dbReference type="Proteomes" id="UP001487740">
    <property type="component" value="Unassembled WGS sequence"/>
</dbReference>
<evidence type="ECO:0000313" key="3">
    <source>
        <dbReference type="Proteomes" id="UP001487740"/>
    </source>
</evidence>
<sequence>MLQNSSNMKVILMLSLLALASAFVVQLPAQAPVPLAYNSPWSVVPYVSYSVVQPGYVAKTPGAEHYAPLPEGLAYASHHINIRPAAGTE</sequence>
<dbReference type="EMBL" id="JARAKH010000038">
    <property type="protein sequence ID" value="KAK8383050.1"/>
    <property type="molecule type" value="Genomic_DNA"/>
</dbReference>
<dbReference type="InterPro" id="IPR031874">
    <property type="entry name" value="Cuticle_Acp1"/>
</dbReference>
<reference evidence="2 3" key="1">
    <citation type="submission" date="2023-03" db="EMBL/GenBank/DDBJ databases">
        <title>High-quality genome of Scylla paramamosain provides insights in environmental adaptation.</title>
        <authorList>
            <person name="Zhang L."/>
        </authorList>
    </citation>
    <scope>NUCLEOTIDE SEQUENCE [LARGE SCALE GENOMIC DNA]</scope>
    <source>
        <strain evidence="2">LZ_2023a</strain>
        <tissue evidence="2">Muscle</tissue>
    </source>
</reference>
<keyword evidence="3" id="KW-1185">Reference proteome</keyword>
<dbReference type="AlphaFoldDB" id="A0AAW0T668"/>
<feature type="chain" id="PRO_5043889365" description="Cuticle protein" evidence="1">
    <location>
        <begin position="23"/>
        <end position="89"/>
    </location>
</feature>
<dbReference type="Pfam" id="PF15955">
    <property type="entry name" value="Cuticle_4"/>
    <property type="match status" value="1"/>
</dbReference>
<keyword evidence="1" id="KW-0732">Signal</keyword>
<comment type="caution">
    <text evidence="2">The sequence shown here is derived from an EMBL/GenBank/DDBJ whole genome shotgun (WGS) entry which is preliminary data.</text>
</comment>
<evidence type="ECO:0008006" key="4">
    <source>
        <dbReference type="Google" id="ProtNLM"/>
    </source>
</evidence>
<accession>A0AAW0T668</accession>
<gene>
    <name evidence="2" type="ORF">O3P69_011516</name>
</gene>
<evidence type="ECO:0000256" key="1">
    <source>
        <dbReference type="SAM" id="SignalP"/>
    </source>
</evidence>
<evidence type="ECO:0000313" key="2">
    <source>
        <dbReference type="EMBL" id="KAK8383050.1"/>
    </source>
</evidence>
<name>A0AAW0T668_SCYPA</name>